<dbReference type="InterPro" id="IPR030678">
    <property type="entry name" value="Peptide/Ni-bd"/>
</dbReference>
<dbReference type="PIRSF" id="PIRSF002741">
    <property type="entry name" value="MppA"/>
    <property type="match status" value="1"/>
</dbReference>
<evidence type="ECO:0000313" key="5">
    <source>
        <dbReference type="Proteomes" id="UP001430172"/>
    </source>
</evidence>
<dbReference type="InterPro" id="IPR039424">
    <property type="entry name" value="SBP_5"/>
</dbReference>
<reference evidence="4" key="1">
    <citation type="submission" date="2021-02" db="EMBL/GenBank/DDBJ databases">
        <title>Phycicoccus sp. MQZ13P-5T, whole genome shotgun sequence.</title>
        <authorList>
            <person name="Tuo L."/>
        </authorList>
    </citation>
    <scope>NUCLEOTIDE SEQUENCE</scope>
    <source>
        <strain evidence="4">MQZ13P-5</strain>
    </source>
</reference>
<organism evidence="4 5">
    <name type="scientific">Phycicoccus sonneratiae</name>
    <dbReference type="NCBI Taxonomy" id="2807628"/>
    <lineage>
        <taxon>Bacteria</taxon>
        <taxon>Bacillati</taxon>
        <taxon>Actinomycetota</taxon>
        <taxon>Actinomycetes</taxon>
        <taxon>Micrococcales</taxon>
        <taxon>Intrasporangiaceae</taxon>
        <taxon>Phycicoccus</taxon>
    </lineage>
</organism>
<evidence type="ECO:0000256" key="1">
    <source>
        <dbReference type="SAM" id="MobiDB-lite"/>
    </source>
</evidence>
<evidence type="ECO:0000313" key="4">
    <source>
        <dbReference type="EMBL" id="MBM6400850.1"/>
    </source>
</evidence>
<feature type="transmembrane region" description="Helical" evidence="2">
    <location>
        <begin position="30"/>
        <end position="51"/>
    </location>
</feature>
<protein>
    <submittedName>
        <fullName evidence="4">ABC transporter substrate-binding protein</fullName>
    </submittedName>
</protein>
<feature type="region of interest" description="Disordered" evidence="1">
    <location>
        <begin position="1"/>
        <end position="26"/>
    </location>
</feature>
<gene>
    <name evidence="4" type="ORF">JQN70_10670</name>
</gene>
<dbReference type="Gene3D" id="3.10.105.10">
    <property type="entry name" value="Dipeptide-binding Protein, Domain 3"/>
    <property type="match status" value="1"/>
</dbReference>
<evidence type="ECO:0000259" key="3">
    <source>
        <dbReference type="Pfam" id="PF00496"/>
    </source>
</evidence>
<dbReference type="SUPFAM" id="SSF53850">
    <property type="entry name" value="Periplasmic binding protein-like II"/>
    <property type="match status" value="1"/>
</dbReference>
<comment type="caution">
    <text evidence="4">The sequence shown here is derived from an EMBL/GenBank/DDBJ whole genome shotgun (WGS) entry which is preliminary data.</text>
</comment>
<keyword evidence="2" id="KW-1133">Transmembrane helix</keyword>
<accession>A0ABS2CLT8</accession>
<evidence type="ECO:0000256" key="2">
    <source>
        <dbReference type="SAM" id="Phobius"/>
    </source>
</evidence>
<dbReference type="PANTHER" id="PTHR30290:SF83">
    <property type="entry name" value="ABC TRANSPORTER SUBSTRATE-BINDING PROTEIN"/>
    <property type="match status" value="1"/>
</dbReference>
<name>A0ABS2CLT8_9MICO</name>
<feature type="domain" description="Solute-binding protein family 5" evidence="3">
    <location>
        <begin position="127"/>
        <end position="526"/>
    </location>
</feature>
<dbReference type="Gene3D" id="3.40.190.10">
    <property type="entry name" value="Periplasmic binding protein-like II"/>
    <property type="match status" value="1"/>
</dbReference>
<keyword evidence="2" id="KW-0472">Membrane</keyword>
<dbReference type="PANTHER" id="PTHR30290">
    <property type="entry name" value="PERIPLASMIC BINDING COMPONENT OF ABC TRANSPORTER"/>
    <property type="match status" value="1"/>
</dbReference>
<dbReference type="Proteomes" id="UP001430172">
    <property type="component" value="Unassembled WGS sequence"/>
</dbReference>
<dbReference type="Pfam" id="PF00496">
    <property type="entry name" value="SBP_bac_5"/>
    <property type="match status" value="1"/>
</dbReference>
<sequence length="617" mass="65645">MARRDRRTPDATPETPTRRSQRRRSRRRPVRLLVVVGVVLAALVAGGVVLVRQRSSEPNPETLPSSAVGDRVDTRGGRLNALSLGPVSAWDPQRIAARADMAFAGRVFARTLTAYAPSTDPRAQSRVVGDLATDAGTPSKDLKTWTFVLRDGVQWQDGSPVTCEDVAYGISRTFATKEVTGGPTDALAVLAVPRNADGTSTYAGPYATGAAAEKGQAAFDKAVACDDRTITFTLSTPTGDFAEMLAQPAFGPVKKSVDRRADGTYDVFSAGPYMLRGTWEQGRGGTFVRNPHWSAASDPVRKAYPDEIHYQEGLDTQAVAQQVMADNATGRVSVSLGSAPPAIQQHITAVESLRERSVNPLTGVVDYLVPNTRSEVFKDEKVRLALAAATNRDAYVTAIGGGTAADPAVSLLPRAVPAAHDDDPVAAGTRGDAAKARALLEEAGVTTPVTFTVAYRSDPTADKAMAALVAGWRQAGFDPQTKPVTEDYFSTIADPRTAEGVDVFWSNWAPAWASGSTVLPPLFDSAINITASGPGRDYGYFADKELDEQMAKTSSVADHEARERGWADVDRRLLQQGAYIGLAERRALYVAGSDVRNLSANGVLGGVVEFADIAVVP</sequence>
<proteinExistence type="predicted"/>
<dbReference type="RefSeq" id="WP_204131321.1">
    <property type="nucleotide sequence ID" value="NZ_JAFDVD010000011.1"/>
</dbReference>
<dbReference type="CDD" id="cd08506">
    <property type="entry name" value="PBP2_clavulanate_OppA2"/>
    <property type="match status" value="1"/>
</dbReference>
<keyword evidence="5" id="KW-1185">Reference proteome</keyword>
<dbReference type="EMBL" id="JAFDVD010000011">
    <property type="protein sequence ID" value="MBM6400850.1"/>
    <property type="molecule type" value="Genomic_DNA"/>
</dbReference>
<keyword evidence="2" id="KW-0812">Transmembrane</keyword>
<dbReference type="InterPro" id="IPR000914">
    <property type="entry name" value="SBP_5_dom"/>
</dbReference>